<dbReference type="PRINTS" id="PR00455">
    <property type="entry name" value="HTHTETR"/>
</dbReference>
<dbReference type="RefSeq" id="WP_073149516.1">
    <property type="nucleotide sequence ID" value="NZ_FRAG01000022.1"/>
</dbReference>
<accession>A0A1M6P7J9</accession>
<reference evidence="4 5" key="1">
    <citation type="submission" date="2016-11" db="EMBL/GenBank/DDBJ databases">
        <authorList>
            <person name="Jaros S."/>
            <person name="Januszkiewicz K."/>
            <person name="Wedrychowicz H."/>
        </authorList>
    </citation>
    <scope>NUCLEOTIDE SEQUENCE [LARGE SCALE GENOMIC DNA]</scope>
    <source>
        <strain evidence="4 5">DSM 15212</strain>
    </source>
</reference>
<dbReference type="Proteomes" id="UP000184465">
    <property type="component" value="Unassembled WGS sequence"/>
</dbReference>
<dbReference type="Pfam" id="PF00440">
    <property type="entry name" value="TetR_N"/>
    <property type="match status" value="1"/>
</dbReference>
<organism evidence="4 5">
    <name type="scientific">Paramaledivibacter caminithermalis (strain DSM 15212 / CIP 107654 / DViRD3)</name>
    <name type="common">Clostridium caminithermale</name>
    <dbReference type="NCBI Taxonomy" id="1121301"/>
    <lineage>
        <taxon>Bacteria</taxon>
        <taxon>Bacillati</taxon>
        <taxon>Bacillota</taxon>
        <taxon>Clostridia</taxon>
        <taxon>Peptostreptococcales</taxon>
        <taxon>Caminicellaceae</taxon>
        <taxon>Paramaledivibacter</taxon>
    </lineage>
</organism>
<feature type="domain" description="HTH tetR-type" evidence="3">
    <location>
        <begin position="6"/>
        <end position="66"/>
    </location>
</feature>
<dbReference type="OrthoDB" id="9812993at2"/>
<dbReference type="Gene3D" id="1.10.357.10">
    <property type="entry name" value="Tetracycline Repressor, domain 2"/>
    <property type="match status" value="1"/>
</dbReference>
<evidence type="ECO:0000256" key="1">
    <source>
        <dbReference type="ARBA" id="ARBA00023125"/>
    </source>
</evidence>
<dbReference type="STRING" id="1121301.SAMN02745912_02037"/>
<dbReference type="PROSITE" id="PS50977">
    <property type="entry name" value="HTH_TETR_2"/>
    <property type="match status" value="1"/>
</dbReference>
<dbReference type="EMBL" id="FRAG01000022">
    <property type="protein sequence ID" value="SHK03941.1"/>
    <property type="molecule type" value="Genomic_DNA"/>
</dbReference>
<evidence type="ECO:0000256" key="2">
    <source>
        <dbReference type="PROSITE-ProRule" id="PRU00335"/>
    </source>
</evidence>
<dbReference type="InterPro" id="IPR009057">
    <property type="entry name" value="Homeodomain-like_sf"/>
</dbReference>
<sequence length="187" mass="22155">MPKIIKDIEENIFKAAFELFGQYGYKETDMKKIAKNVGIAVGTLYNYYSNKKELFVSVFKKSWENTFLRIDNMLKEEIDSRDKIKILIEILYDEISKRKGLGGELIKENILTEKNSKELVFVMEGLLQRILGLLKEIRCYEDIRIKEDMEDRLALSIFMIIVELVKKYPNEKEKNLEFISQLFQNIY</sequence>
<gene>
    <name evidence="4" type="ORF">SAMN02745912_02037</name>
</gene>
<name>A0A1M6P7J9_PARC5</name>
<dbReference type="GO" id="GO:0003677">
    <property type="term" value="F:DNA binding"/>
    <property type="evidence" value="ECO:0007669"/>
    <property type="project" value="UniProtKB-UniRule"/>
</dbReference>
<keyword evidence="5" id="KW-1185">Reference proteome</keyword>
<dbReference type="InterPro" id="IPR050624">
    <property type="entry name" value="HTH-type_Tx_Regulator"/>
</dbReference>
<dbReference type="AlphaFoldDB" id="A0A1M6P7J9"/>
<dbReference type="InterPro" id="IPR001647">
    <property type="entry name" value="HTH_TetR"/>
</dbReference>
<dbReference type="SUPFAM" id="SSF46689">
    <property type="entry name" value="Homeodomain-like"/>
    <property type="match status" value="1"/>
</dbReference>
<protein>
    <submittedName>
        <fullName evidence="4">Transcriptional regulator, TetR family</fullName>
    </submittedName>
</protein>
<evidence type="ECO:0000259" key="3">
    <source>
        <dbReference type="PROSITE" id="PS50977"/>
    </source>
</evidence>
<dbReference type="PANTHER" id="PTHR43479">
    <property type="entry name" value="ACREF/ENVCD OPERON REPRESSOR-RELATED"/>
    <property type="match status" value="1"/>
</dbReference>
<evidence type="ECO:0000313" key="4">
    <source>
        <dbReference type="EMBL" id="SHK03941.1"/>
    </source>
</evidence>
<proteinExistence type="predicted"/>
<dbReference type="PANTHER" id="PTHR43479:SF22">
    <property type="entry name" value="TRANSCRIPTIONAL REGULATOR, TETR FAMILY"/>
    <property type="match status" value="1"/>
</dbReference>
<feature type="DNA-binding region" description="H-T-H motif" evidence="2">
    <location>
        <begin position="29"/>
        <end position="48"/>
    </location>
</feature>
<keyword evidence="1 2" id="KW-0238">DNA-binding</keyword>
<evidence type="ECO:0000313" key="5">
    <source>
        <dbReference type="Proteomes" id="UP000184465"/>
    </source>
</evidence>